<dbReference type="Proteomes" id="UP000710849">
    <property type="component" value="Unassembled WGS sequence"/>
</dbReference>
<name>A0A9P5M7X9_9HELO</name>
<protein>
    <submittedName>
        <fullName evidence="2">Uncharacterized protein</fullName>
    </submittedName>
</protein>
<accession>A0A9P5M7X9</accession>
<dbReference type="AlphaFoldDB" id="A0A9P5M7X9"/>
<reference evidence="2 3" key="1">
    <citation type="journal article" date="2020" name="Genome Biol. Evol.">
        <title>Comparative genomics of Sclerotiniaceae.</title>
        <authorList>
            <person name="Valero Jimenez C.A."/>
            <person name="Steentjes M."/>
            <person name="Scholten O.E."/>
            <person name="Van Kan J.A.L."/>
        </authorList>
    </citation>
    <scope>NUCLEOTIDE SEQUENCE [LARGE SCALE GENOMIC DNA]</scope>
    <source>
        <strain evidence="2 3">MUCL 94</strain>
    </source>
</reference>
<dbReference type="EMBL" id="RCSW01000003">
    <property type="protein sequence ID" value="KAF7952294.1"/>
    <property type="molecule type" value="Genomic_DNA"/>
</dbReference>
<feature type="compositionally biased region" description="Low complexity" evidence="1">
    <location>
        <begin position="1"/>
        <end position="23"/>
    </location>
</feature>
<sequence length="188" mass="21369">MSSRNSRRSQVGQSSSSGSSRPSAAQESTARLIETLNTHSVNTLTELCRIERIAAASNEEELILIRAPLTAAWTDYVTSHNLLNELRNLTSNYPFSNDLLDDAKWRVSNDLNSNRSWNYAWLVLIKIYNDGMIQTHAESEAAKLEMWGDRYPEAEEAAQLAACFVYEWQEALDHMLRHWETPPTDSGY</sequence>
<evidence type="ECO:0000313" key="3">
    <source>
        <dbReference type="Proteomes" id="UP000710849"/>
    </source>
</evidence>
<organism evidence="2 3">
    <name type="scientific">Botrytis byssoidea</name>
    <dbReference type="NCBI Taxonomy" id="139641"/>
    <lineage>
        <taxon>Eukaryota</taxon>
        <taxon>Fungi</taxon>
        <taxon>Dikarya</taxon>
        <taxon>Ascomycota</taxon>
        <taxon>Pezizomycotina</taxon>
        <taxon>Leotiomycetes</taxon>
        <taxon>Helotiales</taxon>
        <taxon>Sclerotiniaceae</taxon>
        <taxon>Botrytis</taxon>
    </lineage>
</organism>
<feature type="region of interest" description="Disordered" evidence="1">
    <location>
        <begin position="1"/>
        <end position="28"/>
    </location>
</feature>
<dbReference type="GeneID" id="62145380"/>
<dbReference type="RefSeq" id="XP_038736860.1">
    <property type="nucleotide sequence ID" value="XM_038872302.1"/>
</dbReference>
<keyword evidence="3" id="KW-1185">Reference proteome</keyword>
<comment type="caution">
    <text evidence="2">The sequence shown here is derived from an EMBL/GenBank/DDBJ whole genome shotgun (WGS) entry which is preliminary data.</text>
</comment>
<evidence type="ECO:0000256" key="1">
    <source>
        <dbReference type="SAM" id="MobiDB-lite"/>
    </source>
</evidence>
<gene>
    <name evidence="2" type="ORF">EAE97_001791</name>
</gene>
<proteinExistence type="predicted"/>
<evidence type="ECO:0000313" key="2">
    <source>
        <dbReference type="EMBL" id="KAF7952294.1"/>
    </source>
</evidence>